<dbReference type="AlphaFoldDB" id="A0A9P6E678"/>
<name>A0A9P6E678_9AGAR</name>
<accession>A0A9P6E678</accession>
<protein>
    <recommendedName>
        <fullName evidence="1">F-box domain-containing protein</fullName>
    </recommendedName>
</protein>
<dbReference type="Gene3D" id="3.80.10.10">
    <property type="entry name" value="Ribonuclease Inhibitor"/>
    <property type="match status" value="1"/>
</dbReference>
<comment type="caution">
    <text evidence="2">The sequence shown here is derived from an EMBL/GenBank/DDBJ whole genome shotgun (WGS) entry which is preliminary data.</text>
</comment>
<evidence type="ECO:0000259" key="1">
    <source>
        <dbReference type="PROSITE" id="PS50181"/>
    </source>
</evidence>
<evidence type="ECO:0000313" key="3">
    <source>
        <dbReference type="Proteomes" id="UP000807306"/>
    </source>
</evidence>
<sequence>MDNLPPELWYHITRFISSSELWKLRRINHFFQEAAYDRRFKVVTVHIGDLEKMALKGDPFYLTLRARELHFQYGGLHGDRTQASARTPFSTSIAACLKMASKIQDHLLRRHISDEVVNSSSLQAGAGAINASQILTSFKNVQQVFVHGIGNEATRADLEASQLDMLSFAIRSYGMNLTTLSLQIPRQEHFLQVLTSLSTLPRLPHLKRVYLTLYPSSFGDNANFQSEMKYAVVPFLNTHRETLTSLHLLANSYIRGLDLSFLPFLARMPHLRILKLYLLLCLPSAAQTVKTLLKKHTYRLESLVLGVVGPDDIDHQYTNLSLLYTPLPFLKHIEINEDIRIARSRAANSLPALISYISSYRKTLHTLRVSGRKIIYTDMERLASATWPKLVSLDLHLLTCSPEFFDDLAQGFPALQDLSLLVYSFLGSTVPSGALSDDENRAEAIQHPVGRPLLPLLRSQSDCY</sequence>
<proteinExistence type="predicted"/>
<dbReference type="OrthoDB" id="3039255at2759"/>
<organism evidence="2 3">
    <name type="scientific">Crepidotus variabilis</name>
    <dbReference type="NCBI Taxonomy" id="179855"/>
    <lineage>
        <taxon>Eukaryota</taxon>
        <taxon>Fungi</taxon>
        <taxon>Dikarya</taxon>
        <taxon>Basidiomycota</taxon>
        <taxon>Agaricomycotina</taxon>
        <taxon>Agaricomycetes</taxon>
        <taxon>Agaricomycetidae</taxon>
        <taxon>Agaricales</taxon>
        <taxon>Agaricineae</taxon>
        <taxon>Crepidotaceae</taxon>
        <taxon>Crepidotus</taxon>
    </lineage>
</organism>
<reference evidence="2" key="1">
    <citation type="submission" date="2020-11" db="EMBL/GenBank/DDBJ databases">
        <authorList>
            <consortium name="DOE Joint Genome Institute"/>
            <person name="Ahrendt S."/>
            <person name="Riley R."/>
            <person name="Andreopoulos W."/>
            <person name="Labutti K."/>
            <person name="Pangilinan J."/>
            <person name="Ruiz-Duenas F.J."/>
            <person name="Barrasa J.M."/>
            <person name="Sanchez-Garcia M."/>
            <person name="Camarero S."/>
            <person name="Miyauchi S."/>
            <person name="Serrano A."/>
            <person name="Linde D."/>
            <person name="Babiker R."/>
            <person name="Drula E."/>
            <person name="Ayuso-Fernandez I."/>
            <person name="Pacheco R."/>
            <person name="Padilla G."/>
            <person name="Ferreira P."/>
            <person name="Barriuso J."/>
            <person name="Kellner H."/>
            <person name="Castanera R."/>
            <person name="Alfaro M."/>
            <person name="Ramirez L."/>
            <person name="Pisabarro A.G."/>
            <person name="Kuo A."/>
            <person name="Tritt A."/>
            <person name="Lipzen A."/>
            <person name="He G."/>
            <person name="Yan M."/>
            <person name="Ng V."/>
            <person name="Cullen D."/>
            <person name="Martin F."/>
            <person name="Rosso M.-N."/>
            <person name="Henrissat B."/>
            <person name="Hibbett D."/>
            <person name="Martinez A.T."/>
            <person name="Grigoriev I.V."/>
        </authorList>
    </citation>
    <scope>NUCLEOTIDE SEQUENCE</scope>
    <source>
        <strain evidence="2">CBS 506.95</strain>
    </source>
</reference>
<dbReference type="InterPro" id="IPR032675">
    <property type="entry name" value="LRR_dom_sf"/>
</dbReference>
<dbReference type="PROSITE" id="PS50181">
    <property type="entry name" value="FBOX"/>
    <property type="match status" value="1"/>
</dbReference>
<keyword evidence="3" id="KW-1185">Reference proteome</keyword>
<gene>
    <name evidence="2" type="ORF">CPB83DRAFT_898875</name>
</gene>
<dbReference type="SUPFAM" id="SSF52047">
    <property type="entry name" value="RNI-like"/>
    <property type="match status" value="1"/>
</dbReference>
<feature type="domain" description="F-box" evidence="1">
    <location>
        <begin position="1"/>
        <end position="43"/>
    </location>
</feature>
<dbReference type="InterPro" id="IPR001810">
    <property type="entry name" value="F-box_dom"/>
</dbReference>
<dbReference type="Proteomes" id="UP000807306">
    <property type="component" value="Unassembled WGS sequence"/>
</dbReference>
<evidence type="ECO:0000313" key="2">
    <source>
        <dbReference type="EMBL" id="KAF9523296.1"/>
    </source>
</evidence>
<dbReference type="EMBL" id="MU157920">
    <property type="protein sequence ID" value="KAF9523296.1"/>
    <property type="molecule type" value="Genomic_DNA"/>
</dbReference>